<organism evidence="1 2">
    <name type="scientific">Dendrobium catenatum</name>
    <dbReference type="NCBI Taxonomy" id="906689"/>
    <lineage>
        <taxon>Eukaryota</taxon>
        <taxon>Viridiplantae</taxon>
        <taxon>Streptophyta</taxon>
        <taxon>Embryophyta</taxon>
        <taxon>Tracheophyta</taxon>
        <taxon>Spermatophyta</taxon>
        <taxon>Magnoliopsida</taxon>
        <taxon>Liliopsida</taxon>
        <taxon>Asparagales</taxon>
        <taxon>Orchidaceae</taxon>
        <taxon>Epidendroideae</taxon>
        <taxon>Malaxideae</taxon>
        <taxon>Dendrobiinae</taxon>
        <taxon>Dendrobium</taxon>
    </lineage>
</organism>
<name>A0A2I0W8E9_9ASPA</name>
<dbReference type="AlphaFoldDB" id="A0A2I0W8E9"/>
<dbReference type="GO" id="GO:0016740">
    <property type="term" value="F:transferase activity"/>
    <property type="evidence" value="ECO:0007669"/>
    <property type="project" value="UniProtKB-KW"/>
</dbReference>
<evidence type="ECO:0000313" key="1">
    <source>
        <dbReference type="EMBL" id="PKU71922.1"/>
    </source>
</evidence>
<dbReference type="EMBL" id="KZ502849">
    <property type="protein sequence ID" value="PKU71922.1"/>
    <property type="molecule type" value="Genomic_DNA"/>
</dbReference>
<dbReference type="STRING" id="906689.A0A2I0W8E9"/>
<sequence>MLIIYDGSIDKSFKMAFDFVRKYKINNKNYGNGEVIKECMLHSYGNLLLMLDIDGPTKITNLEKA</sequence>
<reference evidence="1 2" key="2">
    <citation type="journal article" date="2017" name="Nature">
        <title>The Apostasia genome and the evolution of orchids.</title>
        <authorList>
            <person name="Zhang G.Q."/>
            <person name="Liu K.W."/>
            <person name="Li Z."/>
            <person name="Lohaus R."/>
            <person name="Hsiao Y.Y."/>
            <person name="Niu S.C."/>
            <person name="Wang J.Y."/>
            <person name="Lin Y.C."/>
            <person name="Xu Q."/>
            <person name="Chen L.J."/>
            <person name="Yoshida K."/>
            <person name="Fujiwara S."/>
            <person name="Wang Z.W."/>
            <person name="Zhang Y.Q."/>
            <person name="Mitsuda N."/>
            <person name="Wang M."/>
            <person name="Liu G.H."/>
            <person name="Pecoraro L."/>
            <person name="Huang H.X."/>
            <person name="Xiao X.J."/>
            <person name="Lin M."/>
            <person name="Wu X.Y."/>
            <person name="Wu W.L."/>
            <person name="Chen Y.Y."/>
            <person name="Chang S.B."/>
            <person name="Sakamoto S."/>
            <person name="Ohme-Takagi M."/>
            <person name="Yagi M."/>
            <person name="Zeng S.J."/>
            <person name="Shen C.Y."/>
            <person name="Yeh C.M."/>
            <person name="Luo Y.B."/>
            <person name="Tsai W.C."/>
            <person name="Van de Peer Y."/>
            <person name="Liu Z.J."/>
        </authorList>
    </citation>
    <scope>NUCLEOTIDE SEQUENCE [LARGE SCALE GENOMIC DNA]</scope>
    <source>
        <tissue evidence="1">The whole plant</tissue>
    </source>
</reference>
<dbReference type="PANTHER" id="PTHR10859:SF91">
    <property type="entry name" value="DOLICHYL-PHOSPHATE BETA-GLUCOSYLTRANSFERASE"/>
    <property type="match status" value="1"/>
</dbReference>
<dbReference type="Proteomes" id="UP000233837">
    <property type="component" value="Unassembled WGS sequence"/>
</dbReference>
<reference evidence="1 2" key="1">
    <citation type="journal article" date="2016" name="Sci. Rep.">
        <title>The Dendrobium catenatum Lindl. genome sequence provides insights into polysaccharide synthase, floral development and adaptive evolution.</title>
        <authorList>
            <person name="Zhang G.Q."/>
            <person name="Xu Q."/>
            <person name="Bian C."/>
            <person name="Tsai W.C."/>
            <person name="Yeh C.M."/>
            <person name="Liu K.W."/>
            <person name="Yoshida K."/>
            <person name="Zhang L.S."/>
            <person name="Chang S.B."/>
            <person name="Chen F."/>
            <person name="Shi Y."/>
            <person name="Su Y.Y."/>
            <person name="Zhang Y.Q."/>
            <person name="Chen L.J."/>
            <person name="Yin Y."/>
            <person name="Lin M."/>
            <person name="Huang H."/>
            <person name="Deng H."/>
            <person name="Wang Z.W."/>
            <person name="Zhu S.L."/>
            <person name="Zhao X."/>
            <person name="Deng C."/>
            <person name="Niu S.C."/>
            <person name="Huang J."/>
            <person name="Wang M."/>
            <person name="Liu G.H."/>
            <person name="Yang H.J."/>
            <person name="Xiao X.J."/>
            <person name="Hsiao Y.Y."/>
            <person name="Wu W.L."/>
            <person name="Chen Y.Y."/>
            <person name="Mitsuda N."/>
            <person name="Ohme-Takagi M."/>
            <person name="Luo Y.B."/>
            <person name="Van de Peer Y."/>
            <person name="Liu Z.J."/>
        </authorList>
    </citation>
    <scope>NUCLEOTIDE SEQUENCE [LARGE SCALE GENOMIC DNA]</scope>
    <source>
        <tissue evidence="1">The whole plant</tissue>
    </source>
</reference>
<keyword evidence="2" id="KW-1185">Reference proteome</keyword>
<protein>
    <submittedName>
        <fullName evidence="1">Dolichyl-phosphate beta-glucosyltransferase</fullName>
    </submittedName>
</protein>
<proteinExistence type="predicted"/>
<keyword evidence="1" id="KW-0808">Transferase</keyword>
<dbReference type="GO" id="GO:0006487">
    <property type="term" value="P:protein N-linked glycosylation"/>
    <property type="evidence" value="ECO:0007669"/>
    <property type="project" value="TreeGrafter"/>
</dbReference>
<accession>A0A2I0W8E9</accession>
<evidence type="ECO:0000313" key="2">
    <source>
        <dbReference type="Proteomes" id="UP000233837"/>
    </source>
</evidence>
<dbReference type="PANTHER" id="PTHR10859">
    <property type="entry name" value="GLYCOSYL TRANSFERASE"/>
    <property type="match status" value="1"/>
</dbReference>
<gene>
    <name evidence="1" type="ORF">MA16_Dca013803</name>
</gene>
<dbReference type="GO" id="GO:0005789">
    <property type="term" value="C:endoplasmic reticulum membrane"/>
    <property type="evidence" value="ECO:0007669"/>
    <property type="project" value="TreeGrafter"/>
</dbReference>